<dbReference type="GO" id="GO:0003677">
    <property type="term" value="F:DNA binding"/>
    <property type="evidence" value="ECO:0007669"/>
    <property type="project" value="InterPro"/>
</dbReference>
<gene>
    <name evidence="3" type="ORF">BJN34_01905</name>
</gene>
<keyword evidence="1" id="KW-0233">DNA recombination</keyword>
<dbReference type="EMBL" id="CP017757">
    <property type="protein sequence ID" value="AQV92644.1"/>
    <property type="molecule type" value="Genomic_DNA"/>
</dbReference>
<dbReference type="InterPro" id="IPR011010">
    <property type="entry name" value="DNA_brk_join_enz"/>
</dbReference>
<sequence length="422" mass="47803">METERKRVSLRQVNQDGRRYYIAYSPDDELVPPLMDYSMYLSDRKALDEKSVEKMIRNVASFFDFMLAIPNVISSWQFLGHVHDRLLEQYRDAEYERVIRSKLSSKESRAAQRTVNAKLMDVYNFLLWYQHANKLGELIGPFGCRVSCRKVFGDETTDRFQKANYFPLLFKRTGANSGTVGKYVPSDADVCALSDYMRSSFTEFVAMRNLLALTLATEMGWRRGSIVSLRCSQFSAERLAKMSDRGLVCVPPSQKFGYQNGFVVSPELALNVFNFINDCRAAFLEEMEWDEERADGHVFISASTGRPLRDNSLSGIFGKAMKAIGAPRRAGLHSLRGLFAEKKVGDETVARVALGMDTSVTSVSTAVALEMGQRNPESLRAYVNEKQSELVRRAVARLGKEGKLPQDRPLSPEERARLLKKE</sequence>
<dbReference type="GO" id="GO:0006310">
    <property type="term" value="P:DNA recombination"/>
    <property type="evidence" value="ECO:0007669"/>
    <property type="project" value="UniProtKB-KW"/>
</dbReference>
<evidence type="ECO:0000313" key="3">
    <source>
        <dbReference type="EMBL" id="AQV92644.1"/>
    </source>
</evidence>
<evidence type="ECO:0008006" key="5">
    <source>
        <dbReference type="Google" id="ProtNLM"/>
    </source>
</evidence>
<reference evidence="4" key="1">
    <citation type="submission" date="2017-02" db="EMBL/GenBank/DDBJ databases">
        <title>Complete genome sequence of Cupriavidus necator strain NH9, a 3-chlorobenzoate degrader.</title>
        <authorList>
            <person name="Moriuchi R."/>
            <person name="Dohra H."/>
            <person name="Ogawa N."/>
        </authorList>
    </citation>
    <scope>NUCLEOTIDE SEQUENCE [LARGE SCALE GENOMIC DNA]</scope>
    <source>
        <strain evidence="4">NH9</strain>
    </source>
</reference>
<name>A0A1U9UIZ9_CUPNE</name>
<dbReference type="Proteomes" id="UP000189627">
    <property type="component" value="Chromosome 1"/>
</dbReference>
<protein>
    <recommendedName>
        <fullName evidence="5">Site-specific integrase</fullName>
    </recommendedName>
</protein>
<dbReference type="InterPro" id="IPR013762">
    <property type="entry name" value="Integrase-like_cat_sf"/>
</dbReference>
<dbReference type="KEGG" id="cuh:BJN34_01905"/>
<dbReference type="OrthoDB" id="6056902at2"/>
<proteinExistence type="predicted"/>
<dbReference type="Gene3D" id="1.10.443.10">
    <property type="entry name" value="Intergrase catalytic core"/>
    <property type="match status" value="1"/>
</dbReference>
<evidence type="ECO:0000256" key="1">
    <source>
        <dbReference type="ARBA" id="ARBA00023172"/>
    </source>
</evidence>
<evidence type="ECO:0000256" key="2">
    <source>
        <dbReference type="SAM" id="MobiDB-lite"/>
    </source>
</evidence>
<dbReference type="SUPFAM" id="SSF56349">
    <property type="entry name" value="DNA breaking-rejoining enzymes"/>
    <property type="match status" value="1"/>
</dbReference>
<dbReference type="AlphaFoldDB" id="A0A1U9UIZ9"/>
<dbReference type="RefSeq" id="WP_078195110.1">
    <property type="nucleotide sequence ID" value="NZ_CP017757.2"/>
</dbReference>
<feature type="region of interest" description="Disordered" evidence="2">
    <location>
        <begin position="398"/>
        <end position="422"/>
    </location>
</feature>
<evidence type="ECO:0000313" key="4">
    <source>
        <dbReference type="Proteomes" id="UP000189627"/>
    </source>
</evidence>
<organism evidence="3 4">
    <name type="scientific">Cupriavidus necator</name>
    <name type="common">Alcaligenes eutrophus</name>
    <name type="synonym">Ralstonia eutropha</name>
    <dbReference type="NCBI Taxonomy" id="106590"/>
    <lineage>
        <taxon>Bacteria</taxon>
        <taxon>Pseudomonadati</taxon>
        <taxon>Pseudomonadota</taxon>
        <taxon>Betaproteobacteria</taxon>
        <taxon>Burkholderiales</taxon>
        <taxon>Burkholderiaceae</taxon>
        <taxon>Cupriavidus</taxon>
    </lineage>
</organism>
<accession>A0A1U9UIZ9</accession>
<dbReference type="GO" id="GO:0015074">
    <property type="term" value="P:DNA integration"/>
    <property type="evidence" value="ECO:0007669"/>
    <property type="project" value="InterPro"/>
</dbReference>